<evidence type="ECO:0000313" key="4">
    <source>
        <dbReference type="Proteomes" id="UP000553776"/>
    </source>
</evidence>
<dbReference type="Gene3D" id="3.20.20.30">
    <property type="entry name" value="Luciferase-like domain"/>
    <property type="match status" value="1"/>
</dbReference>
<evidence type="ECO:0000313" key="3">
    <source>
        <dbReference type="EMBL" id="MBB6693618.1"/>
    </source>
</evidence>
<evidence type="ECO:0000256" key="1">
    <source>
        <dbReference type="ARBA" id="ARBA00007789"/>
    </source>
</evidence>
<protein>
    <submittedName>
        <fullName evidence="3">LLM class flavin-dependent oxidoreductase</fullName>
    </submittedName>
</protein>
<dbReference type="InterPro" id="IPR019949">
    <property type="entry name" value="CmoO-like"/>
</dbReference>
<dbReference type="GO" id="GO:0016705">
    <property type="term" value="F:oxidoreductase activity, acting on paired donors, with incorporation or reduction of molecular oxygen"/>
    <property type="evidence" value="ECO:0007669"/>
    <property type="project" value="InterPro"/>
</dbReference>
<dbReference type="InterPro" id="IPR036661">
    <property type="entry name" value="Luciferase-like_sf"/>
</dbReference>
<proteinExistence type="predicted"/>
<sequence length="338" mass="37088">MTLRLSLLDQSPIYEGESPTRALEHTIDLAVLADRLGYHRFWVSEHHDSSLVVGSSPEVLISHLLAKTTRIRVGSGGVMLQHYSPYKVAENFNVLAALAPGRVDLGIGRAPGGLPHSTRALQGEGAAQAPLGDKLEQLDQYLRNRLDENHPLQGLRATPVVSRPADLYLLGATGASGQLAGEFGVPYVFALFINGDEQVALEALESYRRSFRPVRSEKPEPILALSAIVAETEEEAKRIAADFKLVKIHLESGRTITVSSLQHAEEFGRQTDEKYTIEAKDANIVAGTKSSVRERLLDIRNRFGVDEVILTVPAKEFGDRVRTIRLLREAFSEVPAEG</sequence>
<dbReference type="RefSeq" id="WP_185137598.1">
    <property type="nucleotide sequence ID" value="NZ_BORM01000005.1"/>
</dbReference>
<dbReference type="PANTHER" id="PTHR30137">
    <property type="entry name" value="LUCIFERASE-LIKE MONOOXYGENASE"/>
    <property type="match status" value="1"/>
</dbReference>
<dbReference type="InterPro" id="IPR050766">
    <property type="entry name" value="Bact_Lucif_Oxidored"/>
</dbReference>
<dbReference type="AlphaFoldDB" id="A0A841U397"/>
<comment type="caution">
    <text evidence="3">The sequence shown here is derived from an EMBL/GenBank/DDBJ whole genome shotgun (WGS) entry which is preliminary data.</text>
</comment>
<dbReference type="PANTHER" id="PTHR30137:SF19">
    <property type="entry name" value="LUCIFERASE-LIKE MONOOXYGENASE"/>
    <property type="match status" value="1"/>
</dbReference>
<dbReference type="Proteomes" id="UP000553776">
    <property type="component" value="Unassembled WGS sequence"/>
</dbReference>
<reference evidence="3 4" key="1">
    <citation type="submission" date="2020-08" db="EMBL/GenBank/DDBJ databases">
        <title>Cohnella phylogeny.</title>
        <authorList>
            <person name="Dunlap C."/>
        </authorList>
    </citation>
    <scope>NUCLEOTIDE SEQUENCE [LARGE SCALE GENOMIC DNA]</scope>
    <source>
        <strain evidence="3 4">DSM 25239</strain>
    </source>
</reference>
<name>A0A841U397_9BACL</name>
<keyword evidence="4" id="KW-1185">Reference proteome</keyword>
<comment type="similarity">
    <text evidence="1">To bacterial alkanal monooxygenase alpha and beta chains.</text>
</comment>
<dbReference type="InterPro" id="IPR011251">
    <property type="entry name" value="Luciferase-like_dom"/>
</dbReference>
<evidence type="ECO:0000259" key="2">
    <source>
        <dbReference type="Pfam" id="PF00296"/>
    </source>
</evidence>
<gene>
    <name evidence="3" type="ORF">H7B90_19680</name>
</gene>
<dbReference type="EMBL" id="JACJVR010000076">
    <property type="protein sequence ID" value="MBB6693618.1"/>
    <property type="molecule type" value="Genomic_DNA"/>
</dbReference>
<dbReference type="GO" id="GO:0005829">
    <property type="term" value="C:cytosol"/>
    <property type="evidence" value="ECO:0007669"/>
    <property type="project" value="TreeGrafter"/>
</dbReference>
<dbReference type="Pfam" id="PF00296">
    <property type="entry name" value="Bac_luciferase"/>
    <property type="match status" value="1"/>
</dbReference>
<feature type="domain" description="Luciferase-like" evidence="2">
    <location>
        <begin position="20"/>
        <end position="306"/>
    </location>
</feature>
<accession>A0A841U397</accession>
<organism evidence="3 4">
    <name type="scientific">Cohnella xylanilytica</name>
    <dbReference type="NCBI Taxonomy" id="557555"/>
    <lineage>
        <taxon>Bacteria</taxon>
        <taxon>Bacillati</taxon>
        <taxon>Bacillota</taxon>
        <taxon>Bacilli</taxon>
        <taxon>Bacillales</taxon>
        <taxon>Paenibacillaceae</taxon>
        <taxon>Cohnella</taxon>
    </lineage>
</organism>
<dbReference type="SUPFAM" id="SSF51679">
    <property type="entry name" value="Bacterial luciferase-like"/>
    <property type="match status" value="1"/>
</dbReference>
<dbReference type="NCBIfam" id="TIGR03558">
    <property type="entry name" value="oxido_grp_1"/>
    <property type="match status" value="1"/>
</dbReference>